<dbReference type="GO" id="GO:0005829">
    <property type="term" value="C:cytosol"/>
    <property type="evidence" value="ECO:0007669"/>
    <property type="project" value="TreeGrafter"/>
</dbReference>
<feature type="domain" description="Protein kinase" evidence="16">
    <location>
        <begin position="16"/>
        <end position="287"/>
    </location>
</feature>
<comment type="caution">
    <text evidence="17">The sequence shown here is derived from an EMBL/GenBank/DDBJ whole genome shotgun (WGS) entry which is preliminary data.</text>
</comment>
<dbReference type="GO" id="GO:0004674">
    <property type="term" value="F:protein serine/threonine kinase activity"/>
    <property type="evidence" value="ECO:0007669"/>
    <property type="project" value="UniProtKB-KW"/>
</dbReference>
<dbReference type="PROSITE" id="PS50011">
    <property type="entry name" value="PROTEIN_KINASE_DOM"/>
    <property type="match status" value="1"/>
</dbReference>
<protein>
    <recommendedName>
        <fullName evidence="5">EKC/KEOPS complex subunit BUD32</fullName>
        <ecNumber evidence="3">2.7.11.1</ecNumber>
    </recommendedName>
    <alternativeName>
        <fullName evidence="11 12">Atypical Serine/threonine protein kinase BUD32</fullName>
    </alternativeName>
    <alternativeName>
        <fullName evidence="4">EKC/KEOPS complex subunit bud32</fullName>
    </alternativeName>
</protein>
<dbReference type="InterPro" id="IPR017441">
    <property type="entry name" value="Protein_kinase_ATP_BS"/>
</dbReference>
<dbReference type="Gene3D" id="3.30.200.20">
    <property type="entry name" value="Phosphorylase Kinase, domain 1"/>
    <property type="match status" value="1"/>
</dbReference>
<evidence type="ECO:0000256" key="6">
    <source>
        <dbReference type="ARBA" id="ARBA00022527"/>
    </source>
</evidence>
<evidence type="ECO:0000256" key="13">
    <source>
        <dbReference type="ARBA" id="ARBA00047899"/>
    </source>
</evidence>
<comment type="function">
    <text evidence="1">Component of the EKC/KEOPS complex that is required for the formation of a threonylcarbamoyl group on adenosine at position 37 (t(6)A37) in tRNAs that read codons beginning with adenine. The complex is probably involved in the transfer of the threonylcarbamoyl moiety of threonylcarbamoyl-AMP (TC-AMP) to the N6 group of A37. BUD32 has ATPase activity in the context of the EKC/KEOPS complex and likely plays a supporting role to the catalytic subunit KAE1. The EKC/KEOPS complex also promotes both telomere uncapping and telomere elongation. The complex is required for efficient recruitment of transcriptional coactivators.</text>
</comment>
<evidence type="ECO:0000256" key="10">
    <source>
        <dbReference type="ARBA" id="ARBA00022840"/>
    </source>
</evidence>
<keyword evidence="9" id="KW-0418">Kinase</keyword>
<dbReference type="SMART" id="SM00220">
    <property type="entry name" value="S_TKc"/>
    <property type="match status" value="1"/>
</dbReference>
<dbReference type="PANTHER" id="PTHR24054:SF0">
    <property type="entry name" value="CASEIN KINASE II SUBUNIT ALPHA"/>
    <property type="match status" value="1"/>
</dbReference>
<evidence type="ECO:0000256" key="11">
    <source>
        <dbReference type="ARBA" id="ARBA00030980"/>
    </source>
</evidence>
<feature type="binding site" evidence="15">
    <location>
        <position position="44"/>
    </location>
    <ligand>
        <name>ATP</name>
        <dbReference type="ChEBI" id="CHEBI:30616"/>
    </ligand>
</feature>
<evidence type="ECO:0000259" key="16">
    <source>
        <dbReference type="PROSITE" id="PS50011"/>
    </source>
</evidence>
<evidence type="ECO:0000256" key="9">
    <source>
        <dbReference type="ARBA" id="ARBA00022777"/>
    </source>
</evidence>
<comment type="catalytic activity">
    <reaction evidence="14">
        <text>L-seryl-[protein] + ATP = O-phospho-L-seryl-[protein] + ADP + H(+)</text>
        <dbReference type="Rhea" id="RHEA:17989"/>
        <dbReference type="Rhea" id="RHEA-COMP:9863"/>
        <dbReference type="Rhea" id="RHEA-COMP:11604"/>
        <dbReference type="ChEBI" id="CHEBI:15378"/>
        <dbReference type="ChEBI" id="CHEBI:29999"/>
        <dbReference type="ChEBI" id="CHEBI:30616"/>
        <dbReference type="ChEBI" id="CHEBI:83421"/>
        <dbReference type="ChEBI" id="CHEBI:456216"/>
        <dbReference type="EC" id="2.7.11.1"/>
    </reaction>
</comment>
<dbReference type="GO" id="GO:0005524">
    <property type="term" value="F:ATP binding"/>
    <property type="evidence" value="ECO:0007669"/>
    <property type="project" value="UniProtKB-UniRule"/>
</dbReference>
<evidence type="ECO:0000256" key="14">
    <source>
        <dbReference type="ARBA" id="ARBA00048679"/>
    </source>
</evidence>
<dbReference type="Gene3D" id="1.10.510.10">
    <property type="entry name" value="Transferase(Phosphotransferase) domain 1"/>
    <property type="match status" value="1"/>
</dbReference>
<reference evidence="17" key="1">
    <citation type="submission" date="2020-01" db="EMBL/GenBank/DDBJ databases">
        <title>Identification and distribution of gene clusters putatively required for synthesis of sphingolipid metabolism inhibitors in phylogenetically diverse species of the filamentous fungus Fusarium.</title>
        <authorList>
            <person name="Kim H.-S."/>
            <person name="Busman M."/>
            <person name="Brown D.W."/>
            <person name="Divon H."/>
            <person name="Uhlig S."/>
            <person name="Proctor R.H."/>
        </authorList>
    </citation>
    <scope>NUCLEOTIDE SEQUENCE</scope>
    <source>
        <strain evidence="17">NRRL 53441</strain>
    </source>
</reference>
<dbReference type="InterPro" id="IPR045216">
    <property type="entry name" value="CK2_alpha"/>
</dbReference>
<evidence type="ECO:0000256" key="12">
    <source>
        <dbReference type="ARBA" id="ARBA00033194"/>
    </source>
</evidence>
<evidence type="ECO:0000256" key="2">
    <source>
        <dbReference type="ARBA" id="ARBA00011534"/>
    </source>
</evidence>
<name>A0A8H4KQC1_9HYPO</name>
<dbReference type="InterPro" id="IPR000719">
    <property type="entry name" value="Prot_kinase_dom"/>
</dbReference>
<dbReference type="EC" id="2.7.11.1" evidence="3"/>
<dbReference type="GO" id="GO:0051726">
    <property type="term" value="P:regulation of cell cycle"/>
    <property type="evidence" value="ECO:0007669"/>
    <property type="project" value="TreeGrafter"/>
</dbReference>
<dbReference type="OrthoDB" id="10254671at2759"/>
<evidence type="ECO:0000313" key="17">
    <source>
        <dbReference type="EMBL" id="KAF4454422.1"/>
    </source>
</evidence>
<evidence type="ECO:0000256" key="8">
    <source>
        <dbReference type="ARBA" id="ARBA00022741"/>
    </source>
</evidence>
<dbReference type="SUPFAM" id="SSF56112">
    <property type="entry name" value="Protein kinase-like (PK-like)"/>
    <property type="match status" value="1"/>
</dbReference>
<dbReference type="PANTHER" id="PTHR24054">
    <property type="entry name" value="CASEIN KINASE II SUBUNIT ALPHA"/>
    <property type="match status" value="1"/>
</dbReference>
<dbReference type="GO" id="GO:0005956">
    <property type="term" value="C:protein kinase CK2 complex"/>
    <property type="evidence" value="ECO:0007669"/>
    <property type="project" value="TreeGrafter"/>
</dbReference>
<dbReference type="Pfam" id="PF00069">
    <property type="entry name" value="Pkinase"/>
    <property type="match status" value="1"/>
</dbReference>
<evidence type="ECO:0000256" key="15">
    <source>
        <dbReference type="PROSITE-ProRule" id="PRU10141"/>
    </source>
</evidence>
<gene>
    <name evidence="17" type="ORF">F53441_3048</name>
</gene>
<keyword evidence="10 15" id="KW-0067">ATP-binding</keyword>
<keyword evidence="6" id="KW-0723">Serine/threonine-protein kinase</keyword>
<sequence>MAPIRPDEQQQFYDMTSPPKRLGRGRHAIVFECHGPTGRIYALKTFKQDSRSRITREIEVLQHLKGGPNIIDIIDAVQGSDGANVGIVLEYIDMEDFRSLWLRFQDMEVRYYAHELLKALDWTHSQGVIHRDLRPHNVIFDPETKKLRLIGWSSAKFYEPGVDMTVCVGLFKPPELLLGYERYDYSIDMWYFGAILVSMVFRKEPFFHGTCLGDQLNKIARVLGTDKLYRFVNEYNDIELDDHLEIGQHPGMPWTDFITPDNEHLVSDDALSLIDQVLRFDPKVNES</sequence>
<dbReference type="Proteomes" id="UP000605986">
    <property type="component" value="Unassembled WGS sequence"/>
</dbReference>
<keyword evidence="7" id="KW-0808">Transferase</keyword>
<dbReference type="InterPro" id="IPR011009">
    <property type="entry name" value="Kinase-like_dom_sf"/>
</dbReference>
<evidence type="ECO:0000256" key="5">
    <source>
        <dbReference type="ARBA" id="ARBA00019973"/>
    </source>
</evidence>
<evidence type="ECO:0000313" key="18">
    <source>
        <dbReference type="Proteomes" id="UP000605986"/>
    </source>
</evidence>
<evidence type="ECO:0000256" key="1">
    <source>
        <dbReference type="ARBA" id="ARBA00003747"/>
    </source>
</evidence>
<keyword evidence="8 15" id="KW-0547">Nucleotide-binding</keyword>
<dbReference type="FunFam" id="1.10.510.10:FF:000059">
    <property type="entry name" value="Casein kinase II subunit alpha"/>
    <property type="match status" value="1"/>
</dbReference>
<dbReference type="InterPro" id="IPR008266">
    <property type="entry name" value="Tyr_kinase_AS"/>
</dbReference>
<dbReference type="PROSITE" id="PS00109">
    <property type="entry name" value="PROTEIN_KINASE_TYR"/>
    <property type="match status" value="1"/>
</dbReference>
<dbReference type="PROSITE" id="PS00107">
    <property type="entry name" value="PROTEIN_KINASE_ATP"/>
    <property type="match status" value="1"/>
</dbReference>
<dbReference type="AlphaFoldDB" id="A0A8H4KQC1"/>
<accession>A0A8H4KQC1</accession>
<evidence type="ECO:0000256" key="7">
    <source>
        <dbReference type="ARBA" id="ARBA00022679"/>
    </source>
</evidence>
<organism evidence="17 18">
    <name type="scientific">Fusarium austroafricanum</name>
    <dbReference type="NCBI Taxonomy" id="2364996"/>
    <lineage>
        <taxon>Eukaryota</taxon>
        <taxon>Fungi</taxon>
        <taxon>Dikarya</taxon>
        <taxon>Ascomycota</taxon>
        <taxon>Pezizomycotina</taxon>
        <taxon>Sordariomycetes</taxon>
        <taxon>Hypocreomycetidae</taxon>
        <taxon>Hypocreales</taxon>
        <taxon>Nectriaceae</taxon>
        <taxon>Fusarium</taxon>
        <taxon>Fusarium concolor species complex</taxon>
    </lineage>
</organism>
<comment type="catalytic activity">
    <reaction evidence="13">
        <text>L-threonyl-[protein] + ATP = O-phospho-L-threonyl-[protein] + ADP + H(+)</text>
        <dbReference type="Rhea" id="RHEA:46608"/>
        <dbReference type="Rhea" id="RHEA-COMP:11060"/>
        <dbReference type="Rhea" id="RHEA-COMP:11605"/>
        <dbReference type="ChEBI" id="CHEBI:15378"/>
        <dbReference type="ChEBI" id="CHEBI:30013"/>
        <dbReference type="ChEBI" id="CHEBI:30616"/>
        <dbReference type="ChEBI" id="CHEBI:61977"/>
        <dbReference type="ChEBI" id="CHEBI:456216"/>
        <dbReference type="EC" id="2.7.11.1"/>
    </reaction>
</comment>
<evidence type="ECO:0000256" key="3">
    <source>
        <dbReference type="ARBA" id="ARBA00012513"/>
    </source>
</evidence>
<proteinExistence type="predicted"/>
<dbReference type="EMBL" id="JAADJG010000125">
    <property type="protein sequence ID" value="KAF4454422.1"/>
    <property type="molecule type" value="Genomic_DNA"/>
</dbReference>
<dbReference type="GO" id="GO:0005634">
    <property type="term" value="C:nucleus"/>
    <property type="evidence" value="ECO:0007669"/>
    <property type="project" value="TreeGrafter"/>
</dbReference>
<comment type="subunit">
    <text evidence="2">Component of the EKC/KEOPS complex composed of at least BUD32, CGI121, GON7, KAE1 and PCC1; the whole complex dimerizes.</text>
</comment>
<keyword evidence="18" id="KW-1185">Reference proteome</keyword>
<evidence type="ECO:0000256" key="4">
    <source>
        <dbReference type="ARBA" id="ARBA00013948"/>
    </source>
</evidence>